<feature type="compositionally biased region" description="Basic and acidic residues" evidence="8">
    <location>
        <begin position="337"/>
        <end position="353"/>
    </location>
</feature>
<accession>A0A8S0WDH9</accession>
<dbReference type="AlphaFoldDB" id="A0A8S0WDH9"/>
<dbReference type="PROSITE" id="PS50157">
    <property type="entry name" value="ZINC_FINGER_C2H2_2"/>
    <property type="match status" value="4"/>
</dbReference>
<dbReference type="SUPFAM" id="SSF57667">
    <property type="entry name" value="beta-beta-alpha zinc fingers"/>
    <property type="match status" value="2"/>
</dbReference>
<evidence type="ECO:0000256" key="7">
    <source>
        <dbReference type="PROSITE-ProRule" id="PRU00042"/>
    </source>
</evidence>
<keyword evidence="6" id="KW-0539">Nucleus</keyword>
<feature type="domain" description="C2H2-type" evidence="9">
    <location>
        <begin position="376"/>
        <end position="405"/>
    </location>
</feature>
<dbReference type="SMART" id="SM00355">
    <property type="entry name" value="ZnF_C2H2"/>
    <property type="match status" value="4"/>
</dbReference>
<dbReference type="FunFam" id="3.30.160.60:FF:000690">
    <property type="entry name" value="Zinc finger protein 354C"/>
    <property type="match status" value="1"/>
</dbReference>
<keyword evidence="3" id="KW-0677">Repeat</keyword>
<dbReference type="Proteomes" id="UP000467700">
    <property type="component" value="Unassembled WGS sequence"/>
</dbReference>
<feature type="compositionally biased region" description="Basic and acidic residues" evidence="8">
    <location>
        <begin position="1"/>
        <end position="28"/>
    </location>
</feature>
<evidence type="ECO:0000259" key="9">
    <source>
        <dbReference type="PROSITE" id="PS50157"/>
    </source>
</evidence>
<comment type="caution">
    <text evidence="10">The sequence shown here is derived from an EMBL/GenBank/DDBJ whole genome shotgun (WGS) entry which is preliminary data.</text>
</comment>
<dbReference type="InterPro" id="IPR036236">
    <property type="entry name" value="Znf_C2H2_sf"/>
</dbReference>
<reference evidence="10 11" key="1">
    <citation type="submission" date="2020-01" db="EMBL/GenBank/DDBJ databases">
        <authorList>
            <person name="Gupta K D."/>
        </authorList>
    </citation>
    <scope>NUCLEOTIDE SEQUENCE [LARGE SCALE GENOMIC DNA]</scope>
</reference>
<dbReference type="GO" id="GO:0000978">
    <property type="term" value="F:RNA polymerase II cis-regulatory region sequence-specific DNA binding"/>
    <property type="evidence" value="ECO:0007669"/>
    <property type="project" value="TreeGrafter"/>
</dbReference>
<dbReference type="FunFam" id="3.30.160.60:FF:000125">
    <property type="entry name" value="Putative zinc finger protein 143"/>
    <property type="match status" value="1"/>
</dbReference>
<evidence type="ECO:0000256" key="4">
    <source>
        <dbReference type="ARBA" id="ARBA00022771"/>
    </source>
</evidence>
<dbReference type="FunFam" id="3.30.160.60:FF:000744">
    <property type="entry name" value="zinc finger E-box-binding homeobox 1"/>
    <property type="match status" value="1"/>
</dbReference>
<feature type="domain" description="C2H2-type" evidence="9">
    <location>
        <begin position="346"/>
        <end position="375"/>
    </location>
</feature>
<comment type="subcellular location">
    <subcellularLocation>
        <location evidence="1">Nucleus</location>
    </subcellularLocation>
</comment>
<feature type="domain" description="C2H2-type" evidence="9">
    <location>
        <begin position="406"/>
        <end position="435"/>
    </location>
</feature>
<evidence type="ECO:0000256" key="1">
    <source>
        <dbReference type="ARBA" id="ARBA00004123"/>
    </source>
</evidence>
<feature type="region of interest" description="Disordered" evidence="8">
    <location>
        <begin position="1"/>
        <end position="47"/>
    </location>
</feature>
<dbReference type="GO" id="GO:0008270">
    <property type="term" value="F:zinc ion binding"/>
    <property type="evidence" value="ECO:0007669"/>
    <property type="project" value="UniProtKB-KW"/>
</dbReference>
<evidence type="ECO:0000256" key="6">
    <source>
        <dbReference type="ARBA" id="ARBA00023242"/>
    </source>
</evidence>
<dbReference type="PROSITE" id="PS00028">
    <property type="entry name" value="ZINC_FINGER_C2H2_1"/>
    <property type="match status" value="4"/>
</dbReference>
<dbReference type="Gene3D" id="3.30.160.60">
    <property type="entry name" value="Classic Zinc Finger"/>
    <property type="match status" value="4"/>
</dbReference>
<keyword evidence="2" id="KW-0479">Metal-binding</keyword>
<protein>
    <recommendedName>
        <fullName evidence="9">C2H2-type domain-containing protein</fullName>
    </recommendedName>
</protein>
<evidence type="ECO:0000256" key="5">
    <source>
        <dbReference type="ARBA" id="ARBA00022833"/>
    </source>
</evidence>
<dbReference type="PANTHER" id="PTHR19818">
    <property type="entry name" value="ZINC FINGER PROTEIN ZIC AND GLI"/>
    <property type="match status" value="1"/>
</dbReference>
<dbReference type="GO" id="GO:0005634">
    <property type="term" value="C:nucleus"/>
    <property type="evidence" value="ECO:0007669"/>
    <property type="project" value="UniProtKB-SubCell"/>
</dbReference>
<dbReference type="PANTHER" id="PTHR19818:SF159">
    <property type="entry name" value="C2H2-TYPE DOMAIN-CONTAINING PROTEIN"/>
    <property type="match status" value="1"/>
</dbReference>
<evidence type="ECO:0000256" key="2">
    <source>
        <dbReference type="ARBA" id="ARBA00022723"/>
    </source>
</evidence>
<evidence type="ECO:0000256" key="3">
    <source>
        <dbReference type="ARBA" id="ARBA00022737"/>
    </source>
</evidence>
<feature type="region of interest" description="Disordered" evidence="8">
    <location>
        <begin position="534"/>
        <end position="619"/>
    </location>
</feature>
<feature type="domain" description="C2H2-type" evidence="9">
    <location>
        <begin position="436"/>
        <end position="465"/>
    </location>
</feature>
<sequence length="619" mass="67582">MDHEEHVLNLSDVVHDETIDDESPHDVDGADSPTDSRPSDYDAASSMLPLHDNYNVSEHSTHSLGSADSYSVEMLEREIATLLNHNASAASAALLNAAAQQRQASIELGREPGEMLDSTSDNIPGLGLGLSGLAAVLQAVHAQGLNSRLEDQHEPPKEQKTTRTAPAFHSLTASETFDDSSGKRKRVDGRSGSEGSDYLFTEERQEGSDGEDFANPEGKLRHSSSPHRQTEDSTGADELPPVPAEFSDINDILNQLSAQFEPDASHEHAHELSPPDSPPPVIAHEQQKVEPEIPITQPPPIPVLAPSNRAGPSQPVASTSYSAPPPETSTKRPRKTQGRERGPNTHTCEEEHCQKSFTRRSDLARHMRIHTGERPFVCSHEGCGKTFIQRSALHVHSRVHTGEKPHCCEYPGCGKTFGDSSSLARHRRTHTGKRPYKCEDPSCEKTFTRRTTLTTHMRTHDPNWEPDPNVKYNFKGKKRKLDDDDDQELAESVRTISALFQAGGNSMLPTRDPDDEPLEVRVASISAEIAAAIAQAQSRTYEDEEDEEEEEESGSGQEMGGIETIGPNTSGIRSGEAGLGDKEGGMEVGDDDEDSDAFPAPLRARKARELAASGSKRKR</sequence>
<name>A0A8S0WDH9_CYCAE</name>
<dbReference type="OrthoDB" id="654211at2759"/>
<dbReference type="GO" id="GO:0000981">
    <property type="term" value="F:DNA-binding transcription factor activity, RNA polymerase II-specific"/>
    <property type="evidence" value="ECO:0007669"/>
    <property type="project" value="UniProtKB-ARBA"/>
</dbReference>
<dbReference type="Pfam" id="PF00096">
    <property type="entry name" value="zf-C2H2"/>
    <property type="match status" value="4"/>
</dbReference>
<keyword evidence="4 7" id="KW-0863">Zinc-finger</keyword>
<keyword evidence="5" id="KW-0862">Zinc</keyword>
<keyword evidence="11" id="KW-1185">Reference proteome</keyword>
<dbReference type="InterPro" id="IPR050329">
    <property type="entry name" value="GLI_C2H2-zinc-finger"/>
</dbReference>
<dbReference type="InterPro" id="IPR013087">
    <property type="entry name" value="Znf_C2H2_type"/>
</dbReference>
<evidence type="ECO:0000313" key="10">
    <source>
        <dbReference type="EMBL" id="CAA7271699.1"/>
    </source>
</evidence>
<proteinExistence type="predicted"/>
<feature type="region of interest" description="Disordered" evidence="8">
    <location>
        <begin position="147"/>
        <end position="353"/>
    </location>
</feature>
<gene>
    <name evidence="10" type="ORF">AAE3_LOCUS13693</name>
</gene>
<evidence type="ECO:0000313" key="11">
    <source>
        <dbReference type="Proteomes" id="UP000467700"/>
    </source>
</evidence>
<organism evidence="10 11">
    <name type="scientific">Cyclocybe aegerita</name>
    <name type="common">Black poplar mushroom</name>
    <name type="synonym">Agrocybe aegerita</name>
    <dbReference type="NCBI Taxonomy" id="1973307"/>
    <lineage>
        <taxon>Eukaryota</taxon>
        <taxon>Fungi</taxon>
        <taxon>Dikarya</taxon>
        <taxon>Basidiomycota</taxon>
        <taxon>Agaricomycotina</taxon>
        <taxon>Agaricomycetes</taxon>
        <taxon>Agaricomycetidae</taxon>
        <taxon>Agaricales</taxon>
        <taxon>Agaricineae</taxon>
        <taxon>Bolbitiaceae</taxon>
        <taxon>Cyclocybe</taxon>
    </lineage>
</organism>
<feature type="compositionally biased region" description="Acidic residues" evidence="8">
    <location>
        <begin position="542"/>
        <end position="553"/>
    </location>
</feature>
<feature type="compositionally biased region" description="Basic and acidic residues" evidence="8">
    <location>
        <begin position="148"/>
        <end position="161"/>
    </location>
</feature>
<feature type="compositionally biased region" description="Basic and acidic residues" evidence="8">
    <location>
        <begin position="263"/>
        <end position="273"/>
    </location>
</feature>
<dbReference type="EMBL" id="CACVBS010000112">
    <property type="protein sequence ID" value="CAA7271699.1"/>
    <property type="molecule type" value="Genomic_DNA"/>
</dbReference>
<dbReference type="GO" id="GO:0045944">
    <property type="term" value="P:positive regulation of transcription by RNA polymerase II"/>
    <property type="evidence" value="ECO:0007669"/>
    <property type="project" value="UniProtKB-ARBA"/>
</dbReference>
<dbReference type="FunFam" id="3.30.160.60:FF:000072">
    <property type="entry name" value="zinc finger protein 143 isoform X1"/>
    <property type="match status" value="1"/>
</dbReference>
<evidence type="ECO:0000256" key="8">
    <source>
        <dbReference type="SAM" id="MobiDB-lite"/>
    </source>
</evidence>